<feature type="non-terminal residue" evidence="2">
    <location>
        <position position="56"/>
    </location>
</feature>
<evidence type="ECO:0000313" key="2">
    <source>
        <dbReference type="EMBL" id="MDR5655207.1"/>
    </source>
</evidence>
<keyword evidence="3" id="KW-1185">Reference proteome</keyword>
<protein>
    <submittedName>
        <fullName evidence="2">Tetrahydrofolate dehydrogenase/cyclohydrolase catalytic domain-containing protein</fullName>
    </submittedName>
</protein>
<evidence type="ECO:0000259" key="1">
    <source>
        <dbReference type="Pfam" id="PF00763"/>
    </source>
</evidence>
<organism evidence="2 3">
    <name type="scientific">Ruixingdingia sedimenti</name>
    <dbReference type="NCBI Taxonomy" id="3073604"/>
    <lineage>
        <taxon>Bacteria</taxon>
        <taxon>Pseudomonadati</taxon>
        <taxon>Pseudomonadota</taxon>
        <taxon>Alphaproteobacteria</taxon>
        <taxon>Rhodobacterales</taxon>
        <taxon>Paracoccaceae</taxon>
        <taxon>Ruixingdingia</taxon>
    </lineage>
</organism>
<gene>
    <name evidence="2" type="ORF">RGD00_21600</name>
</gene>
<accession>A0ABU1FEB3</accession>
<dbReference type="InterPro" id="IPR046346">
    <property type="entry name" value="Aminoacid_DH-like_N_sf"/>
</dbReference>
<dbReference type="InterPro" id="IPR020630">
    <property type="entry name" value="THF_DH/CycHdrlase_cat_dom"/>
</dbReference>
<reference evidence="2 3" key="1">
    <citation type="submission" date="2023-09" db="EMBL/GenBank/DDBJ databases">
        <title>Xinfangfangia sedmenti sp. nov., isolated the sedment.</title>
        <authorList>
            <person name="Xu L."/>
        </authorList>
    </citation>
    <scope>NUCLEOTIDE SEQUENCE [LARGE SCALE GENOMIC DNA]</scope>
    <source>
        <strain evidence="2 3">LG-4</strain>
    </source>
</reference>
<dbReference type="SUPFAM" id="SSF53223">
    <property type="entry name" value="Aminoacid dehydrogenase-like, N-terminal domain"/>
    <property type="match status" value="1"/>
</dbReference>
<dbReference type="RefSeq" id="WP_310459325.1">
    <property type="nucleotide sequence ID" value="NZ_JAVKPH010000053.1"/>
</dbReference>
<proteinExistence type="predicted"/>
<dbReference type="Gene3D" id="3.40.50.10860">
    <property type="entry name" value="Leucine Dehydrogenase, chain A, domain 1"/>
    <property type="match status" value="1"/>
</dbReference>
<evidence type="ECO:0000313" key="3">
    <source>
        <dbReference type="Proteomes" id="UP001247754"/>
    </source>
</evidence>
<sequence length="56" mass="5761">MDGSARIIDGKSFALRVRARVAAGVSALKGAHGVTPGLAVVLVGEDPASRVYVRNK</sequence>
<dbReference type="EMBL" id="JAVKPH010000053">
    <property type="protein sequence ID" value="MDR5655207.1"/>
    <property type="molecule type" value="Genomic_DNA"/>
</dbReference>
<dbReference type="Proteomes" id="UP001247754">
    <property type="component" value="Unassembled WGS sequence"/>
</dbReference>
<feature type="domain" description="Tetrahydrofolate dehydrogenase/cyclohydrolase catalytic" evidence="1">
    <location>
        <begin position="8"/>
        <end position="56"/>
    </location>
</feature>
<comment type="caution">
    <text evidence="2">The sequence shown here is derived from an EMBL/GenBank/DDBJ whole genome shotgun (WGS) entry which is preliminary data.</text>
</comment>
<dbReference type="Pfam" id="PF00763">
    <property type="entry name" value="THF_DHG_CYH"/>
    <property type="match status" value="1"/>
</dbReference>
<name>A0ABU1FEB3_9RHOB</name>